<comment type="subcellular location">
    <subcellularLocation>
        <location evidence="1">Endomembrane system</location>
        <topology evidence="1">Multi-pass membrane protein</topology>
    </subcellularLocation>
</comment>
<feature type="transmembrane region" description="Helical" evidence="8">
    <location>
        <begin position="309"/>
        <end position="329"/>
    </location>
</feature>
<keyword evidence="10" id="KW-1185">Reference proteome</keyword>
<name>A0A835T9F7_9CHLO</name>
<evidence type="ECO:0000256" key="2">
    <source>
        <dbReference type="ARBA" id="ARBA00022692"/>
    </source>
</evidence>
<dbReference type="PANTHER" id="PTHR38674:SF1">
    <property type="entry name" value="ALKANE 1-MONOOXYGENASE 1"/>
    <property type="match status" value="1"/>
</dbReference>
<accession>A0A835T9F7</accession>
<evidence type="ECO:0000256" key="4">
    <source>
        <dbReference type="ARBA" id="ARBA00023002"/>
    </source>
</evidence>
<dbReference type="PANTHER" id="PTHR38674">
    <property type="entry name" value="ALKANE 1-MONOOXYGENASE 1"/>
    <property type="match status" value="1"/>
</dbReference>
<protein>
    <recommendedName>
        <fullName evidence="11">Fatty acid desaturase domain-containing protein</fullName>
    </recommendedName>
</protein>
<keyword evidence="2 8" id="KW-0812">Transmembrane</keyword>
<keyword evidence="4" id="KW-0560">Oxidoreductase</keyword>
<evidence type="ECO:0000313" key="9">
    <source>
        <dbReference type="EMBL" id="KAG2438888.1"/>
    </source>
</evidence>
<feature type="transmembrane region" description="Helical" evidence="8">
    <location>
        <begin position="175"/>
        <end position="195"/>
    </location>
</feature>
<dbReference type="EMBL" id="JAEHOD010000042">
    <property type="protein sequence ID" value="KAG2438888.1"/>
    <property type="molecule type" value="Genomic_DNA"/>
</dbReference>
<dbReference type="GO" id="GO:0012505">
    <property type="term" value="C:endomembrane system"/>
    <property type="evidence" value="ECO:0007669"/>
    <property type="project" value="UniProtKB-SubCell"/>
</dbReference>
<organism evidence="9 10">
    <name type="scientific">Chlamydomonas schloesseri</name>
    <dbReference type="NCBI Taxonomy" id="2026947"/>
    <lineage>
        <taxon>Eukaryota</taxon>
        <taxon>Viridiplantae</taxon>
        <taxon>Chlorophyta</taxon>
        <taxon>core chlorophytes</taxon>
        <taxon>Chlorophyceae</taxon>
        <taxon>CS clade</taxon>
        <taxon>Chlamydomonadales</taxon>
        <taxon>Chlamydomonadaceae</taxon>
        <taxon>Chlamydomonas</taxon>
    </lineage>
</organism>
<evidence type="ECO:0000313" key="10">
    <source>
        <dbReference type="Proteomes" id="UP000613740"/>
    </source>
</evidence>
<feature type="transmembrane region" description="Helical" evidence="8">
    <location>
        <begin position="285"/>
        <end position="303"/>
    </location>
</feature>
<dbReference type="Proteomes" id="UP000613740">
    <property type="component" value="Unassembled WGS sequence"/>
</dbReference>
<sequence>MPFMMPGLCVAASAALAGVLPGGLATAMPAWARALLVGSGPLVLHLLVPLADMACGWWAGTAAAATGLGGASGRQQAATANAAPTAPPLGRAVRGIDAEDGAPPTQPPGPDNFWARALPMASILTHMAAVLYALTLVSAAATGGIPPPAAAAAAASAASPAAAVASTATTAAVPALLPLLAFTLAAAGAVAFGAIHELIHSRHPGHLTTMRAFLALFWWSPAAAVHHWHHKVMCTPKDHTCAPRGMTVYAFIPRYVVGSYAKAWALAAEACRRNRKPILSPHNSALVAWTAQLLSLAAISMLLGPTAAAFHAAVCAGMLVYIGALDYTFHYGLVRPPAAQLLQPLPPAGAAAAARDAELAADQATGATAAAAPSPQPPREYAPVTRFNSWSSSYPLENAMTCHGLQHAEHHISAGTSHAWLRATSARNPRLPAPLLLMALAGFVPPLWRAVMDPRADDANSQNLAHLRAAAKAAHATTAARCSPPTPIATPATGRAFAAAAGGSTSALGTDARAAAATGDGGEAASGMEVAGEAGEAERVTEAHVAWALQPAP</sequence>
<evidence type="ECO:0000256" key="6">
    <source>
        <dbReference type="ARBA" id="ARBA00023136"/>
    </source>
</evidence>
<dbReference type="OrthoDB" id="548508at2759"/>
<dbReference type="GO" id="GO:0016491">
    <property type="term" value="F:oxidoreductase activity"/>
    <property type="evidence" value="ECO:0007669"/>
    <property type="project" value="UniProtKB-KW"/>
</dbReference>
<dbReference type="AlphaFoldDB" id="A0A835T9F7"/>
<comment type="caution">
    <text evidence="9">The sequence shown here is derived from an EMBL/GenBank/DDBJ whole genome shotgun (WGS) entry which is preliminary data.</text>
</comment>
<keyword evidence="3 8" id="KW-1133">Transmembrane helix</keyword>
<reference evidence="9" key="1">
    <citation type="journal article" date="2020" name="bioRxiv">
        <title>Comparative genomics of Chlamydomonas.</title>
        <authorList>
            <person name="Craig R.J."/>
            <person name="Hasan A.R."/>
            <person name="Ness R.W."/>
            <person name="Keightley P.D."/>
        </authorList>
    </citation>
    <scope>NUCLEOTIDE SEQUENCE</scope>
    <source>
        <strain evidence="9">CCAP 11/173</strain>
    </source>
</reference>
<dbReference type="InterPro" id="IPR033885">
    <property type="entry name" value="AlkB/XylM"/>
</dbReference>
<evidence type="ECO:0000256" key="7">
    <source>
        <dbReference type="SAM" id="MobiDB-lite"/>
    </source>
</evidence>
<evidence type="ECO:0000256" key="3">
    <source>
        <dbReference type="ARBA" id="ARBA00022989"/>
    </source>
</evidence>
<evidence type="ECO:0000256" key="5">
    <source>
        <dbReference type="ARBA" id="ARBA00023004"/>
    </source>
</evidence>
<evidence type="ECO:0008006" key="11">
    <source>
        <dbReference type="Google" id="ProtNLM"/>
    </source>
</evidence>
<evidence type="ECO:0000256" key="1">
    <source>
        <dbReference type="ARBA" id="ARBA00004127"/>
    </source>
</evidence>
<gene>
    <name evidence="9" type="ORF">HYH02_010684</name>
</gene>
<keyword evidence="5" id="KW-0408">Iron</keyword>
<evidence type="ECO:0000256" key="8">
    <source>
        <dbReference type="SAM" id="Phobius"/>
    </source>
</evidence>
<feature type="region of interest" description="Disordered" evidence="7">
    <location>
        <begin position="76"/>
        <end position="111"/>
    </location>
</feature>
<proteinExistence type="predicted"/>
<keyword evidence="6 8" id="KW-0472">Membrane</keyword>